<evidence type="ECO:0008006" key="4">
    <source>
        <dbReference type="Google" id="ProtNLM"/>
    </source>
</evidence>
<name>A0A510K0J3_9FUSO</name>
<reference evidence="2 3" key="1">
    <citation type="submission" date="2019-07" db="EMBL/GenBank/DDBJ databases">
        <title>Complete Genome Sequence of Leptotrichia trevisanii Strain JMUB3870.</title>
        <authorList>
            <person name="Watanabe S."/>
            <person name="Cui L."/>
        </authorList>
    </citation>
    <scope>NUCLEOTIDE SEQUENCE [LARGE SCALE GENOMIC DNA]</scope>
    <source>
        <strain evidence="2 3">JMUB3870</strain>
    </source>
</reference>
<dbReference type="EMBL" id="AP019831">
    <property type="protein sequence ID" value="BBM45159.1"/>
    <property type="molecule type" value="Genomic_DNA"/>
</dbReference>
<feature type="transmembrane region" description="Helical" evidence="1">
    <location>
        <begin position="75"/>
        <end position="98"/>
    </location>
</feature>
<dbReference type="AlphaFoldDB" id="A0A510K0J3"/>
<dbReference type="Proteomes" id="UP000422644">
    <property type="component" value="Chromosome"/>
</dbReference>
<accession>A0A510K0J3</accession>
<feature type="transmembrane region" description="Helical" evidence="1">
    <location>
        <begin position="118"/>
        <end position="137"/>
    </location>
</feature>
<dbReference type="RefSeq" id="WP_155282740.1">
    <property type="nucleotide sequence ID" value="NZ_AP019831.1"/>
</dbReference>
<protein>
    <recommendedName>
        <fullName evidence="4">Glycerophosphoryl diester phosphodiesterase membrane domain-containing protein</fullName>
    </recommendedName>
</protein>
<feature type="transmembrane region" description="Helical" evidence="1">
    <location>
        <begin position="225"/>
        <end position="245"/>
    </location>
</feature>
<proteinExistence type="predicted"/>
<dbReference type="OrthoDB" id="82482at2"/>
<keyword evidence="1" id="KW-0812">Transmembrane</keyword>
<feature type="transmembrane region" description="Helical" evidence="1">
    <location>
        <begin position="196"/>
        <end position="219"/>
    </location>
</feature>
<evidence type="ECO:0000256" key="1">
    <source>
        <dbReference type="SAM" id="Phobius"/>
    </source>
</evidence>
<keyword evidence="1" id="KW-1133">Transmembrane helix</keyword>
<keyword evidence="1" id="KW-0472">Membrane</keyword>
<feature type="transmembrane region" description="Helical" evidence="1">
    <location>
        <begin position="37"/>
        <end position="55"/>
    </location>
</feature>
<evidence type="ECO:0000313" key="3">
    <source>
        <dbReference type="Proteomes" id="UP000422644"/>
    </source>
</evidence>
<keyword evidence="3" id="KW-1185">Reference proteome</keyword>
<organism evidence="2 3">
    <name type="scientific">Leptotrichia trevisanii</name>
    <dbReference type="NCBI Taxonomy" id="109328"/>
    <lineage>
        <taxon>Bacteria</taxon>
        <taxon>Fusobacteriati</taxon>
        <taxon>Fusobacteriota</taxon>
        <taxon>Fusobacteriia</taxon>
        <taxon>Fusobacteriales</taxon>
        <taxon>Leptotrichiaceae</taxon>
        <taxon>Leptotrichia</taxon>
    </lineage>
</organism>
<evidence type="ECO:0000313" key="2">
    <source>
        <dbReference type="EMBL" id="BBM45159.1"/>
    </source>
</evidence>
<sequence>MSLENVREKLMEKKLTTLEYFGVAFEAFKGFWKENPVMMVSMFVFMVALIVIGIMHSELNEEFLVYYGANEIMILWAKIFNVLNAVASTVSFFVTAYFFRKVALTIEGNGKNMKLKELFFKTLILSVIIFVAGIIGNKMENSIIGSIFLIIFSIVVLCVALWAFWYFEAYYIRNFGLMESIDYSLELSGGNRIRKFLPGFFIALGVLIFIIMTRIFFNVLNIENFAAGLIIAFVFVMIFTLLALYSQILNTVIFLNVEYDYLGKNLNEELKFGSRNISNENNQILNNDENKNEADNG</sequence>
<feature type="transmembrane region" description="Helical" evidence="1">
    <location>
        <begin position="143"/>
        <end position="167"/>
    </location>
</feature>
<gene>
    <name evidence="2" type="ORF">JMUB3870_1277</name>
</gene>